<dbReference type="PANTHER" id="PTHR10720:SF0">
    <property type="entry name" value="HEME OXYGENASE"/>
    <property type="match status" value="1"/>
</dbReference>
<dbReference type="AlphaFoldDB" id="G0VFU2"/>
<dbReference type="HOGENOM" id="CLU_049906_0_0_1"/>
<dbReference type="STRING" id="1064592.G0VFU2"/>
<dbReference type="eggNOG" id="KOG4480">
    <property type="taxonomic scope" value="Eukaryota"/>
</dbReference>
<keyword evidence="7" id="KW-1185">Reference proteome</keyword>
<evidence type="ECO:0000256" key="3">
    <source>
        <dbReference type="ARBA" id="ARBA00023004"/>
    </source>
</evidence>
<dbReference type="OrthoDB" id="652091at2759"/>
<dbReference type="Proteomes" id="UP000001640">
    <property type="component" value="Chromosome 5"/>
</dbReference>
<organism evidence="6 7">
    <name type="scientific">Naumovozyma castellii</name>
    <name type="common">Yeast</name>
    <name type="synonym">Saccharomyces castellii</name>
    <dbReference type="NCBI Taxonomy" id="27288"/>
    <lineage>
        <taxon>Eukaryota</taxon>
        <taxon>Fungi</taxon>
        <taxon>Dikarya</taxon>
        <taxon>Ascomycota</taxon>
        <taxon>Saccharomycotina</taxon>
        <taxon>Saccharomycetes</taxon>
        <taxon>Saccharomycetales</taxon>
        <taxon>Saccharomycetaceae</taxon>
        <taxon>Naumovozyma</taxon>
    </lineage>
</organism>
<evidence type="ECO:0000313" key="7">
    <source>
        <dbReference type="Proteomes" id="UP000001640"/>
    </source>
</evidence>
<dbReference type="FunCoup" id="G0VFU2">
    <property type="interactions" value="89"/>
</dbReference>
<dbReference type="Gene3D" id="1.20.910.10">
    <property type="entry name" value="Heme oxygenase-like"/>
    <property type="match status" value="1"/>
</dbReference>
<feature type="transmembrane region" description="Helical" evidence="5">
    <location>
        <begin position="294"/>
        <end position="311"/>
    </location>
</feature>
<dbReference type="GO" id="GO:0006979">
    <property type="term" value="P:response to oxidative stress"/>
    <property type="evidence" value="ECO:0007669"/>
    <property type="project" value="EnsemblFungi"/>
</dbReference>
<feature type="binding site" description="axial binding residue" evidence="4">
    <location>
        <position position="30"/>
    </location>
    <ligand>
        <name>heme b</name>
        <dbReference type="ChEBI" id="CHEBI:60344"/>
    </ligand>
    <ligandPart>
        <name>Fe</name>
        <dbReference type="ChEBI" id="CHEBI:18248"/>
    </ligandPart>
</feature>
<reference evidence="6 7" key="1">
    <citation type="journal article" date="2011" name="Proc. Natl. Acad. Sci. U.S.A.">
        <title>Evolutionary erosion of yeast sex chromosomes by mating-type switching accidents.</title>
        <authorList>
            <person name="Gordon J.L."/>
            <person name="Armisen D."/>
            <person name="Proux-Wera E."/>
            <person name="Oheigeartaigh S.S."/>
            <person name="Byrne K.P."/>
            <person name="Wolfe K.H."/>
        </authorList>
    </citation>
    <scope>NUCLEOTIDE SEQUENCE [LARGE SCALE GENOMIC DNA]</scope>
    <source>
        <strain evidence="7">ATCC 76901 / BCRC 22586 / CBS 4309 / NBRC 1992 / NRRL Y-12630</strain>
    </source>
</reference>
<dbReference type="EMBL" id="HE576756">
    <property type="protein sequence ID" value="CCC70359.1"/>
    <property type="molecule type" value="Genomic_DNA"/>
</dbReference>
<gene>
    <name evidence="6" type="primary">NCAS0E02890</name>
    <name evidence="6" type="ordered locus">NCAS_0E02890</name>
</gene>
<keyword evidence="2 4" id="KW-0479">Metal-binding</keyword>
<keyword evidence="5" id="KW-0472">Membrane</keyword>
<protein>
    <recommendedName>
        <fullName evidence="8">Heme oxygenase</fullName>
    </recommendedName>
</protein>
<dbReference type="GO" id="GO:0005640">
    <property type="term" value="C:nuclear outer membrane"/>
    <property type="evidence" value="ECO:0007669"/>
    <property type="project" value="EnsemblFungi"/>
</dbReference>
<dbReference type="PIRSF" id="PIRSF000343">
    <property type="entry name" value="Haem_Oase"/>
    <property type="match status" value="1"/>
</dbReference>
<accession>G0VFU2</accession>
<dbReference type="InterPro" id="IPR016053">
    <property type="entry name" value="Haem_Oase-like"/>
</dbReference>
<dbReference type="RefSeq" id="XP_003676718.1">
    <property type="nucleotide sequence ID" value="XM_003676670.1"/>
</dbReference>
<dbReference type="PANTHER" id="PTHR10720">
    <property type="entry name" value="HEME OXYGENASE"/>
    <property type="match status" value="1"/>
</dbReference>
<dbReference type="InParanoid" id="G0VFU2"/>
<evidence type="ECO:0008006" key="8">
    <source>
        <dbReference type="Google" id="ProtNLM"/>
    </source>
</evidence>
<dbReference type="OMA" id="FAFAFQM"/>
<keyword evidence="5" id="KW-1133">Transmembrane helix</keyword>
<dbReference type="Pfam" id="PF01126">
    <property type="entry name" value="Heme_oxygenase"/>
    <property type="match status" value="1"/>
</dbReference>
<keyword evidence="3 4" id="KW-0408">Iron</keyword>
<dbReference type="GeneID" id="96903990"/>
<evidence type="ECO:0000256" key="4">
    <source>
        <dbReference type="PIRSR" id="PIRSR000343-2"/>
    </source>
</evidence>
<dbReference type="InterPro" id="IPR016084">
    <property type="entry name" value="Haem_Oase-like_multi-hlx"/>
</dbReference>
<dbReference type="GO" id="GO:0005783">
    <property type="term" value="C:endoplasmic reticulum"/>
    <property type="evidence" value="ECO:0007669"/>
    <property type="project" value="EnsemblFungi"/>
</dbReference>
<name>G0VFU2_NAUCA</name>
<evidence type="ECO:0000313" key="6">
    <source>
        <dbReference type="EMBL" id="CCC70359.1"/>
    </source>
</evidence>
<keyword evidence="1" id="KW-0349">Heme</keyword>
<evidence type="ECO:0000256" key="2">
    <source>
        <dbReference type="ARBA" id="ARBA00022723"/>
    </source>
</evidence>
<dbReference type="SUPFAM" id="SSF48613">
    <property type="entry name" value="Heme oxygenase-like"/>
    <property type="match status" value="1"/>
</dbReference>
<sequence>MSSHTNTIIPSPTDTKALANRINFQTRDAHNKINKKMSIKLAIALRHGFIYRQGILTYYYIFKVVEEEIIKLTTSPTTSEEVKIGNLLSKTWIPEFNRTENLLKDLQLLYHDEYPTKEALQLFLETNATELPPVLDSFIKYIHQSILENPCSIFAYCHVLYLALFAGGKIIRSKIYKNLGFLPNFNHLSSKEVFEKGTNFFKFGSDGVIEETKLKLEFKKNYELNTRESLNEKEKSIIIETSKKIFDYNLMAMEELGSINKEQLMSKLNFKMVTYLLEEWKFNDNFLSKRGKHLIMVVMVLLHMLFAFFILKRFL</sequence>
<dbReference type="InterPro" id="IPR002051">
    <property type="entry name" value="Haem_Oase"/>
</dbReference>
<dbReference type="GO" id="GO:0006879">
    <property type="term" value="P:intracellular iron ion homeostasis"/>
    <property type="evidence" value="ECO:0007669"/>
    <property type="project" value="EnsemblFungi"/>
</dbReference>
<dbReference type="GO" id="GO:0004392">
    <property type="term" value="F:heme oxygenase (decyclizing) activity"/>
    <property type="evidence" value="ECO:0007669"/>
    <property type="project" value="EnsemblFungi"/>
</dbReference>
<reference key="2">
    <citation type="submission" date="2011-08" db="EMBL/GenBank/DDBJ databases">
        <title>Genome sequence of Naumovozyma castellii.</title>
        <authorList>
            <person name="Gordon J.L."/>
            <person name="Armisen D."/>
            <person name="Proux-Wera E."/>
            <person name="OhEigeartaigh S.S."/>
            <person name="Byrne K.P."/>
            <person name="Wolfe K.H."/>
        </authorList>
    </citation>
    <scope>NUCLEOTIDE SEQUENCE</scope>
    <source>
        <strain>Type strain:CBS 4309</strain>
    </source>
</reference>
<keyword evidence="5" id="KW-0812">Transmembrane</keyword>
<proteinExistence type="predicted"/>
<dbReference type="GO" id="GO:0006788">
    <property type="term" value="P:heme oxidation"/>
    <property type="evidence" value="ECO:0007669"/>
    <property type="project" value="InterPro"/>
</dbReference>
<dbReference type="GO" id="GO:0046872">
    <property type="term" value="F:metal ion binding"/>
    <property type="evidence" value="ECO:0007669"/>
    <property type="project" value="UniProtKB-KW"/>
</dbReference>
<dbReference type="KEGG" id="ncs:NCAS_0E02890"/>
<dbReference type="CDD" id="cd19165">
    <property type="entry name" value="HemeO"/>
    <property type="match status" value="1"/>
</dbReference>
<evidence type="ECO:0000256" key="5">
    <source>
        <dbReference type="SAM" id="Phobius"/>
    </source>
</evidence>
<evidence type="ECO:0000256" key="1">
    <source>
        <dbReference type="ARBA" id="ARBA00022617"/>
    </source>
</evidence>
<dbReference type="GO" id="GO:0042167">
    <property type="term" value="P:heme catabolic process"/>
    <property type="evidence" value="ECO:0007669"/>
    <property type="project" value="EnsemblFungi"/>
</dbReference>